<evidence type="ECO:0000313" key="1">
    <source>
        <dbReference type="EMBL" id="KLU85888.1"/>
    </source>
</evidence>
<keyword evidence="3" id="KW-1185">Reference proteome</keyword>
<evidence type="ECO:0000313" key="2">
    <source>
        <dbReference type="EnsemblFungi" id="MAPG_04908T0"/>
    </source>
</evidence>
<dbReference type="EMBL" id="ADBL01001144">
    <property type="status" value="NOT_ANNOTATED_CDS"/>
    <property type="molecule type" value="Genomic_DNA"/>
</dbReference>
<reference evidence="2" key="4">
    <citation type="journal article" date="2015" name="G3 (Bethesda)">
        <title>Genome sequences of three phytopathogenic species of the Magnaporthaceae family of fungi.</title>
        <authorList>
            <person name="Okagaki L.H."/>
            <person name="Nunes C.C."/>
            <person name="Sailsbery J."/>
            <person name="Clay B."/>
            <person name="Brown D."/>
            <person name="John T."/>
            <person name="Oh Y."/>
            <person name="Young N."/>
            <person name="Fitzgerald M."/>
            <person name="Haas B.J."/>
            <person name="Zeng Q."/>
            <person name="Young S."/>
            <person name="Adiconis X."/>
            <person name="Fan L."/>
            <person name="Levin J.Z."/>
            <person name="Mitchell T.K."/>
            <person name="Okubara P.A."/>
            <person name="Farman M.L."/>
            <person name="Kohn L.M."/>
            <person name="Birren B."/>
            <person name="Ma L.-J."/>
            <person name="Dean R.A."/>
        </authorList>
    </citation>
    <scope>NUCLEOTIDE SEQUENCE</scope>
    <source>
        <strain evidence="2">ATCC 64411 / 73-15</strain>
    </source>
</reference>
<protein>
    <submittedName>
        <fullName evidence="1 2">Uncharacterized protein</fullName>
    </submittedName>
</protein>
<dbReference type="EnsemblFungi" id="MAPG_04908T0">
    <property type="protein sequence ID" value="MAPG_04908T0"/>
    <property type="gene ID" value="MAPG_04908"/>
</dbReference>
<reference evidence="3" key="2">
    <citation type="submission" date="2010-05" db="EMBL/GenBank/DDBJ databases">
        <title>The genome sequence of Magnaporthe poae strain ATCC 64411.</title>
        <authorList>
            <person name="Ma L.-J."/>
            <person name="Dead R."/>
            <person name="Young S."/>
            <person name="Zeng Q."/>
            <person name="Koehrsen M."/>
            <person name="Alvarado L."/>
            <person name="Berlin A."/>
            <person name="Chapman S.B."/>
            <person name="Chen Z."/>
            <person name="Freedman E."/>
            <person name="Gellesch M."/>
            <person name="Goldberg J."/>
            <person name="Griggs A."/>
            <person name="Gujja S."/>
            <person name="Heilman E.R."/>
            <person name="Heiman D."/>
            <person name="Hepburn T."/>
            <person name="Howarth C."/>
            <person name="Jen D."/>
            <person name="Larson L."/>
            <person name="Mehta T."/>
            <person name="Neiman D."/>
            <person name="Pearson M."/>
            <person name="Roberts A."/>
            <person name="Saif S."/>
            <person name="Shea T."/>
            <person name="Shenoy N."/>
            <person name="Sisk P."/>
            <person name="Stolte C."/>
            <person name="Sykes S."/>
            <person name="Walk T."/>
            <person name="White J."/>
            <person name="Yandava C."/>
            <person name="Haas B."/>
            <person name="Nusbaum C."/>
            <person name="Birren B."/>
        </authorList>
    </citation>
    <scope>NUCLEOTIDE SEQUENCE [LARGE SCALE GENOMIC DNA]</scope>
    <source>
        <strain evidence="3">ATCC 64411 / 73-15</strain>
    </source>
</reference>
<proteinExistence type="predicted"/>
<dbReference type="AlphaFoldDB" id="A0A0C4DY00"/>
<reference evidence="1" key="3">
    <citation type="submission" date="2011-03" db="EMBL/GenBank/DDBJ databases">
        <title>Annotation of Magnaporthe poae ATCC 64411.</title>
        <authorList>
            <person name="Ma L.-J."/>
            <person name="Dead R."/>
            <person name="Young S.K."/>
            <person name="Zeng Q."/>
            <person name="Gargeya S."/>
            <person name="Fitzgerald M."/>
            <person name="Haas B."/>
            <person name="Abouelleil A."/>
            <person name="Alvarado L."/>
            <person name="Arachchi H.M."/>
            <person name="Berlin A."/>
            <person name="Brown A."/>
            <person name="Chapman S.B."/>
            <person name="Chen Z."/>
            <person name="Dunbar C."/>
            <person name="Freedman E."/>
            <person name="Gearin G."/>
            <person name="Gellesch M."/>
            <person name="Goldberg J."/>
            <person name="Griggs A."/>
            <person name="Gujja S."/>
            <person name="Heiman D."/>
            <person name="Howarth C."/>
            <person name="Larson L."/>
            <person name="Lui A."/>
            <person name="MacDonald P.J.P."/>
            <person name="Mehta T."/>
            <person name="Montmayeur A."/>
            <person name="Murphy C."/>
            <person name="Neiman D."/>
            <person name="Pearson M."/>
            <person name="Priest M."/>
            <person name="Roberts A."/>
            <person name="Saif S."/>
            <person name="Shea T."/>
            <person name="Shenoy N."/>
            <person name="Sisk P."/>
            <person name="Stolte C."/>
            <person name="Sykes S."/>
            <person name="Yandava C."/>
            <person name="Wortman J."/>
            <person name="Nusbaum C."/>
            <person name="Birren B."/>
        </authorList>
    </citation>
    <scope>NUCLEOTIDE SEQUENCE</scope>
    <source>
        <strain evidence="1">ATCC 64411</strain>
    </source>
</reference>
<name>A0A0C4DY00_MAGP6</name>
<dbReference type="VEuPathDB" id="FungiDB:MAPG_04908"/>
<gene>
    <name evidence="1" type="ORF">MAPG_04908</name>
</gene>
<reference evidence="1" key="1">
    <citation type="submission" date="2010-05" db="EMBL/GenBank/DDBJ databases">
        <title>The Genome Sequence of Magnaporthe poae strain ATCC 64411.</title>
        <authorList>
            <consortium name="The Broad Institute Genome Sequencing Platform"/>
            <consortium name="Broad Institute Genome Sequencing Center for Infectious Disease"/>
            <person name="Ma L.-J."/>
            <person name="Dead R."/>
            <person name="Young S."/>
            <person name="Zeng Q."/>
            <person name="Koehrsen M."/>
            <person name="Alvarado L."/>
            <person name="Berlin A."/>
            <person name="Chapman S.B."/>
            <person name="Chen Z."/>
            <person name="Freedman E."/>
            <person name="Gellesch M."/>
            <person name="Goldberg J."/>
            <person name="Griggs A."/>
            <person name="Gujja S."/>
            <person name="Heilman E.R."/>
            <person name="Heiman D."/>
            <person name="Hepburn T."/>
            <person name="Howarth C."/>
            <person name="Jen D."/>
            <person name="Larson L."/>
            <person name="Mehta T."/>
            <person name="Neiman D."/>
            <person name="Pearson M."/>
            <person name="Roberts A."/>
            <person name="Saif S."/>
            <person name="Shea T."/>
            <person name="Shenoy N."/>
            <person name="Sisk P."/>
            <person name="Stolte C."/>
            <person name="Sykes S."/>
            <person name="Walk T."/>
            <person name="White J."/>
            <person name="Yandava C."/>
            <person name="Haas B."/>
            <person name="Nusbaum C."/>
            <person name="Birren B."/>
        </authorList>
    </citation>
    <scope>NUCLEOTIDE SEQUENCE</scope>
    <source>
        <strain evidence="1">ATCC 64411</strain>
    </source>
</reference>
<dbReference type="Proteomes" id="UP000011715">
    <property type="component" value="Unassembled WGS sequence"/>
</dbReference>
<reference evidence="2" key="5">
    <citation type="submission" date="2015-06" db="UniProtKB">
        <authorList>
            <consortium name="EnsemblFungi"/>
        </authorList>
    </citation>
    <scope>IDENTIFICATION</scope>
    <source>
        <strain evidence="2">ATCC 64411</strain>
    </source>
</reference>
<dbReference type="EMBL" id="GL876969">
    <property type="protein sequence ID" value="KLU85888.1"/>
    <property type="molecule type" value="Genomic_DNA"/>
</dbReference>
<accession>A0A0C4DY00</accession>
<sequence>MQRRSRLDRHGIFIARLFGPFFKGLFVLTDQIHKGLTSDLAETQLLFSSTVDIAGVSSTSAARRCGHGSSEQWRAAWTASRGLARPGARRFGKCTVWGRERSWDGPFPAAKGILGSWRWSATACPRRQSRHQLLTPCRRDPCPCPLGSRRRRWGHCCQASWECRELVASHWPGMYQGWGRGWGVGVCHRGRHCLRRYIRG</sequence>
<evidence type="ECO:0000313" key="3">
    <source>
        <dbReference type="Proteomes" id="UP000011715"/>
    </source>
</evidence>
<organism evidence="2 3">
    <name type="scientific">Magnaporthiopsis poae (strain ATCC 64411 / 73-15)</name>
    <name type="common">Kentucky bluegrass fungus</name>
    <name type="synonym">Magnaporthe poae</name>
    <dbReference type="NCBI Taxonomy" id="644358"/>
    <lineage>
        <taxon>Eukaryota</taxon>
        <taxon>Fungi</taxon>
        <taxon>Dikarya</taxon>
        <taxon>Ascomycota</taxon>
        <taxon>Pezizomycotina</taxon>
        <taxon>Sordariomycetes</taxon>
        <taxon>Sordariomycetidae</taxon>
        <taxon>Magnaporthales</taxon>
        <taxon>Magnaporthaceae</taxon>
        <taxon>Magnaporthiopsis</taxon>
    </lineage>
</organism>